<feature type="compositionally biased region" description="Basic and acidic residues" evidence="1">
    <location>
        <begin position="1"/>
        <end position="17"/>
    </location>
</feature>
<name>A0ABD0WKL0_UMBPY</name>
<accession>A0ABD0WKL0</accession>
<dbReference type="Proteomes" id="UP001557470">
    <property type="component" value="Unassembled WGS sequence"/>
</dbReference>
<evidence type="ECO:0000313" key="3">
    <source>
        <dbReference type="Proteomes" id="UP001557470"/>
    </source>
</evidence>
<evidence type="ECO:0000256" key="1">
    <source>
        <dbReference type="SAM" id="MobiDB-lite"/>
    </source>
</evidence>
<sequence>MEMRGRKKNNYREKDTTKYVGAPRAGMQQIQRSASPAFLHHCSPPSPVHYASSGERTTPGSSIIHHGCVLYMKGFHLFTSCEELFP</sequence>
<reference evidence="2 3" key="1">
    <citation type="submission" date="2024-06" db="EMBL/GenBank/DDBJ databases">
        <authorList>
            <person name="Pan Q."/>
            <person name="Wen M."/>
            <person name="Jouanno E."/>
            <person name="Zahm M."/>
            <person name="Klopp C."/>
            <person name="Cabau C."/>
            <person name="Louis A."/>
            <person name="Berthelot C."/>
            <person name="Parey E."/>
            <person name="Roest Crollius H."/>
            <person name="Montfort J."/>
            <person name="Robinson-Rechavi M."/>
            <person name="Bouchez O."/>
            <person name="Lampietro C."/>
            <person name="Lopez Roques C."/>
            <person name="Donnadieu C."/>
            <person name="Postlethwait J."/>
            <person name="Bobe J."/>
            <person name="Verreycken H."/>
            <person name="Guiguen Y."/>
        </authorList>
    </citation>
    <scope>NUCLEOTIDE SEQUENCE [LARGE SCALE GENOMIC DNA]</scope>
    <source>
        <strain evidence="2">Up_M1</strain>
        <tissue evidence="2">Testis</tissue>
    </source>
</reference>
<feature type="region of interest" description="Disordered" evidence="1">
    <location>
        <begin position="1"/>
        <end position="26"/>
    </location>
</feature>
<evidence type="ECO:0000313" key="2">
    <source>
        <dbReference type="EMBL" id="KAL0965226.1"/>
    </source>
</evidence>
<keyword evidence="3" id="KW-1185">Reference proteome</keyword>
<gene>
    <name evidence="2" type="ORF">UPYG_G00278450</name>
</gene>
<dbReference type="EMBL" id="JAGEUA010000009">
    <property type="protein sequence ID" value="KAL0965226.1"/>
    <property type="molecule type" value="Genomic_DNA"/>
</dbReference>
<proteinExistence type="predicted"/>
<organism evidence="2 3">
    <name type="scientific">Umbra pygmaea</name>
    <name type="common">Eastern mudminnow</name>
    <dbReference type="NCBI Taxonomy" id="75934"/>
    <lineage>
        <taxon>Eukaryota</taxon>
        <taxon>Metazoa</taxon>
        <taxon>Chordata</taxon>
        <taxon>Craniata</taxon>
        <taxon>Vertebrata</taxon>
        <taxon>Euteleostomi</taxon>
        <taxon>Actinopterygii</taxon>
        <taxon>Neopterygii</taxon>
        <taxon>Teleostei</taxon>
        <taxon>Protacanthopterygii</taxon>
        <taxon>Esociformes</taxon>
        <taxon>Umbridae</taxon>
        <taxon>Umbra</taxon>
    </lineage>
</organism>
<protein>
    <submittedName>
        <fullName evidence="2">Uncharacterized protein</fullName>
    </submittedName>
</protein>
<dbReference type="AlphaFoldDB" id="A0ABD0WKL0"/>
<comment type="caution">
    <text evidence="2">The sequence shown here is derived from an EMBL/GenBank/DDBJ whole genome shotgun (WGS) entry which is preliminary data.</text>
</comment>